<dbReference type="EMBL" id="KL660888">
    <property type="protein sequence ID" value="KFA60800.1"/>
    <property type="molecule type" value="Genomic_DNA"/>
</dbReference>
<feature type="region of interest" description="Disordered" evidence="1">
    <location>
        <begin position="112"/>
        <end position="162"/>
    </location>
</feature>
<feature type="region of interest" description="Disordered" evidence="1">
    <location>
        <begin position="1"/>
        <end position="45"/>
    </location>
</feature>
<reference evidence="2 3" key="1">
    <citation type="journal article" date="2014" name="BMC Genomics">
        <title>Comparative genome sequencing reveals chemotype-specific gene clusters in the toxigenic black mold Stachybotrys.</title>
        <authorList>
            <person name="Semeiks J."/>
            <person name="Borek D."/>
            <person name="Otwinowski Z."/>
            <person name="Grishin N.V."/>
        </authorList>
    </citation>
    <scope>NUCLEOTIDE SEQUENCE [LARGE SCALE GENOMIC DNA]</scope>
    <source>
        <strain evidence="2 3">IBT 40285</strain>
    </source>
</reference>
<feature type="compositionally biased region" description="Low complexity" evidence="1">
    <location>
        <begin position="208"/>
        <end position="222"/>
    </location>
</feature>
<feature type="compositionally biased region" description="Polar residues" evidence="1">
    <location>
        <begin position="23"/>
        <end position="41"/>
    </location>
</feature>
<protein>
    <submittedName>
        <fullName evidence="2">Uncharacterized protein</fullName>
    </submittedName>
</protein>
<sequence length="578" mass="61823">METVSSPVSNTSSAATAPSSVSRQPTYTTAGTIYNPSSSQPLLPPARRGRSFKWCAGAVHPDLALLSKAALEGLPLKVTGISRSPSFHLYSPLQQNYDRAVSPNRGLGQHQEEAFEMSASSSNLREGNSLPGGLVFSPAESRVDELNPSNSEDKAENEEEGLHLTRGMPVKSLQNLASYPNPNQQAARRALCLGAKLNKTDLASHGVSSSTPASGAGTAPSADCSPGRCFTPNPWSEAGGNRISNLPAAIKRPTSSAAGASYSHAVSPNTTLATGPGVPRPLTAGPPGQRQYRPSTFDSTFKALQGYSLSHAIEEDETLLLARQTVMQAGIENLACVSDSFSEVNNWQGCASPVPFAVPNADSYAGLGSSTVWPHEKMIATGQPVRVMEDYIDRIPFTGLPASLQDTIVHEHKPLYYDMERFQPGTTRLSEAAIEARNERIDRLWYEGSDLLSKCSDDTAGHASQKTTTPSLGVIGDGRPKKGKPEYTPMSIDEANRMPTSDHAKPLLNMALASLERYSAKYHDQEMLRETSMSQPGRVRIVGAKTNPTKEEFPGPSGSAPYQDVSQSSGTAAYFRIS</sequence>
<dbReference type="OMA" id="HANVQQF"/>
<feature type="region of interest" description="Disordered" evidence="1">
    <location>
        <begin position="545"/>
        <end position="578"/>
    </location>
</feature>
<keyword evidence="3" id="KW-1185">Reference proteome</keyword>
<organism evidence="2 3">
    <name type="scientific">Stachybotrys chlorohalonatus (strain IBT 40285)</name>
    <dbReference type="NCBI Taxonomy" id="1283841"/>
    <lineage>
        <taxon>Eukaryota</taxon>
        <taxon>Fungi</taxon>
        <taxon>Dikarya</taxon>
        <taxon>Ascomycota</taxon>
        <taxon>Pezizomycotina</taxon>
        <taxon>Sordariomycetes</taxon>
        <taxon>Hypocreomycetidae</taxon>
        <taxon>Hypocreales</taxon>
        <taxon>Stachybotryaceae</taxon>
        <taxon>Stachybotrys</taxon>
    </lineage>
</organism>
<feature type="compositionally biased region" description="Polar residues" evidence="1">
    <location>
        <begin position="259"/>
        <end position="273"/>
    </location>
</feature>
<feature type="compositionally biased region" description="Low complexity" evidence="1">
    <location>
        <begin position="1"/>
        <end position="22"/>
    </location>
</feature>
<accession>A0A084QA15</accession>
<gene>
    <name evidence="2" type="ORF">S40285_07745</name>
</gene>
<feature type="compositionally biased region" description="Polar residues" evidence="1">
    <location>
        <begin position="462"/>
        <end position="471"/>
    </location>
</feature>
<feature type="region of interest" description="Disordered" evidence="1">
    <location>
        <begin position="457"/>
        <end position="499"/>
    </location>
</feature>
<feature type="region of interest" description="Disordered" evidence="1">
    <location>
        <begin position="203"/>
        <end position="226"/>
    </location>
</feature>
<evidence type="ECO:0000256" key="1">
    <source>
        <dbReference type="SAM" id="MobiDB-lite"/>
    </source>
</evidence>
<evidence type="ECO:0000313" key="3">
    <source>
        <dbReference type="Proteomes" id="UP000028524"/>
    </source>
</evidence>
<dbReference type="InParanoid" id="A0A084QA15"/>
<dbReference type="HOGENOM" id="CLU_454146_0_0_1"/>
<feature type="region of interest" description="Disordered" evidence="1">
    <location>
        <begin position="259"/>
        <end position="294"/>
    </location>
</feature>
<dbReference type="AlphaFoldDB" id="A0A084QA15"/>
<proteinExistence type="predicted"/>
<dbReference type="OrthoDB" id="4588713at2759"/>
<evidence type="ECO:0000313" key="2">
    <source>
        <dbReference type="EMBL" id="KFA60800.1"/>
    </source>
</evidence>
<name>A0A084QA15_STAC4</name>
<dbReference type="Proteomes" id="UP000028524">
    <property type="component" value="Unassembled WGS sequence"/>
</dbReference>